<keyword evidence="2" id="KW-1185">Reference proteome</keyword>
<dbReference type="Proteomes" id="UP000533598">
    <property type="component" value="Unassembled WGS sequence"/>
</dbReference>
<evidence type="ECO:0000313" key="1">
    <source>
        <dbReference type="EMBL" id="MBB4681900.1"/>
    </source>
</evidence>
<reference evidence="1 2" key="1">
    <citation type="submission" date="2020-08" db="EMBL/GenBank/DDBJ databases">
        <title>Sequencing the genomes of 1000 actinobacteria strains.</title>
        <authorList>
            <person name="Klenk H.-P."/>
        </authorList>
    </citation>
    <scope>NUCLEOTIDE SEQUENCE [LARGE SCALE GENOMIC DNA]</scope>
    <source>
        <strain evidence="1 2">DSM 44230</strain>
    </source>
</reference>
<evidence type="ECO:0000313" key="2">
    <source>
        <dbReference type="Proteomes" id="UP000533598"/>
    </source>
</evidence>
<proteinExistence type="predicted"/>
<name>A0A7W7CIS4_9PSEU</name>
<dbReference type="SUPFAM" id="SSF55144">
    <property type="entry name" value="LigT-like"/>
    <property type="match status" value="1"/>
</dbReference>
<accession>A0A7W7CIS4</accession>
<comment type="caution">
    <text evidence="1">The sequence shown here is derived from an EMBL/GenBank/DDBJ whole genome shotgun (WGS) entry which is preliminary data.</text>
</comment>
<dbReference type="InterPro" id="IPR009097">
    <property type="entry name" value="Cyclic_Pdiesterase"/>
</dbReference>
<organism evidence="1 2">
    <name type="scientific">Crossiella cryophila</name>
    <dbReference type="NCBI Taxonomy" id="43355"/>
    <lineage>
        <taxon>Bacteria</taxon>
        <taxon>Bacillati</taxon>
        <taxon>Actinomycetota</taxon>
        <taxon>Actinomycetes</taxon>
        <taxon>Pseudonocardiales</taxon>
        <taxon>Pseudonocardiaceae</taxon>
        <taxon>Crossiella</taxon>
    </lineage>
</organism>
<gene>
    <name evidence="1" type="ORF">HNR67_008018</name>
</gene>
<dbReference type="Pfam" id="PF13563">
    <property type="entry name" value="2_5_RNA_ligase2"/>
    <property type="match status" value="1"/>
</dbReference>
<keyword evidence="1" id="KW-0436">Ligase</keyword>
<dbReference type="Gene3D" id="3.90.1140.10">
    <property type="entry name" value="Cyclic phosphodiesterase"/>
    <property type="match status" value="1"/>
</dbReference>
<dbReference type="GO" id="GO:0016874">
    <property type="term" value="F:ligase activity"/>
    <property type="evidence" value="ECO:0007669"/>
    <property type="project" value="UniProtKB-KW"/>
</dbReference>
<dbReference type="EMBL" id="JACHMH010000001">
    <property type="protein sequence ID" value="MBB4681900.1"/>
    <property type="molecule type" value="Genomic_DNA"/>
</dbReference>
<protein>
    <submittedName>
        <fullName evidence="1">2'-5' RNA ligase</fullName>
        <ecNumber evidence="1">6.5.1.-</ecNumber>
    </submittedName>
</protein>
<dbReference type="RefSeq" id="WP_185008809.1">
    <property type="nucleotide sequence ID" value="NZ_BAAAUI010000058.1"/>
</dbReference>
<dbReference type="AlphaFoldDB" id="A0A7W7CIS4"/>
<sequence>MRAEPVERWHLTLCFHGPDSIEDRTLALTGQLRGLRAPRLRIGGWGEFRGVLWAGIQYASPADELALRALALAAGADPERYTPHLTLLRFAGDRPEMSSLTTRLADYTGPWWTPAEVDLVRSDQTPRGPSYHSVARLALTG</sequence>
<dbReference type="EC" id="6.5.1.-" evidence="1"/>